<dbReference type="EMBL" id="LKCW01000001">
    <property type="protein sequence ID" value="KPM46522.1"/>
    <property type="molecule type" value="Genomic_DNA"/>
</dbReference>
<evidence type="ECO:0000259" key="10">
    <source>
        <dbReference type="PROSITE" id="PS50011"/>
    </source>
</evidence>
<dbReference type="STRING" id="78410.A0A0P7BWW6"/>
<dbReference type="EC" id="2.7.11.1" evidence="1"/>
<evidence type="ECO:0000313" key="11">
    <source>
        <dbReference type="EMBL" id="KPM46522.1"/>
    </source>
</evidence>
<dbReference type="GO" id="GO:0005524">
    <property type="term" value="F:ATP binding"/>
    <property type="evidence" value="ECO:0007669"/>
    <property type="project" value="UniProtKB-KW"/>
</dbReference>
<evidence type="ECO:0000256" key="4">
    <source>
        <dbReference type="ARBA" id="ARBA00022741"/>
    </source>
</evidence>
<evidence type="ECO:0000256" key="2">
    <source>
        <dbReference type="ARBA" id="ARBA00022527"/>
    </source>
</evidence>
<evidence type="ECO:0000256" key="1">
    <source>
        <dbReference type="ARBA" id="ARBA00012513"/>
    </source>
</evidence>
<dbReference type="Proteomes" id="UP000050424">
    <property type="component" value="Unassembled WGS sequence"/>
</dbReference>
<sequence>MSYDSPLIKREAETMSRISHQRNIVEYIGAQPGDGYFDIMMELKFGNVQGLINGGLFIQQPTSIDPLLLQVLQALNYLASESIIHRDVKPENILYTPLTTGSYLYQLGDFGLANLVVHQTPKMDVWSLFVTLTYAVNIRDFQSKPLHTTALRVQAIQDAAADDILRPIRFMAEVDLSHRATAGDVLDCVFNGAGRTTRRKQAPDTATGSYEEQLQPLETLVEGQCRGNRDSPVKRIPPGEAAASMRGKRLMTATHTTGK</sequence>
<evidence type="ECO:0000313" key="12">
    <source>
        <dbReference type="Proteomes" id="UP000050424"/>
    </source>
</evidence>
<evidence type="ECO:0000256" key="9">
    <source>
        <dbReference type="SAM" id="MobiDB-lite"/>
    </source>
</evidence>
<comment type="catalytic activity">
    <reaction evidence="8">
        <text>L-seryl-[protein] + ATP = O-phospho-L-seryl-[protein] + ADP + H(+)</text>
        <dbReference type="Rhea" id="RHEA:17989"/>
        <dbReference type="Rhea" id="RHEA-COMP:9863"/>
        <dbReference type="Rhea" id="RHEA-COMP:11604"/>
        <dbReference type="ChEBI" id="CHEBI:15378"/>
        <dbReference type="ChEBI" id="CHEBI:29999"/>
        <dbReference type="ChEBI" id="CHEBI:30616"/>
        <dbReference type="ChEBI" id="CHEBI:83421"/>
        <dbReference type="ChEBI" id="CHEBI:456216"/>
        <dbReference type="EC" id="2.7.11.1"/>
    </reaction>
</comment>
<dbReference type="CDD" id="cd00180">
    <property type="entry name" value="PKc"/>
    <property type="match status" value="1"/>
</dbReference>
<dbReference type="Gene3D" id="1.10.510.10">
    <property type="entry name" value="Transferase(Phosphotransferase) domain 1"/>
    <property type="match status" value="1"/>
</dbReference>
<evidence type="ECO:0000256" key="7">
    <source>
        <dbReference type="ARBA" id="ARBA00047899"/>
    </source>
</evidence>
<protein>
    <recommendedName>
        <fullName evidence="1">non-specific serine/threonine protein kinase</fullName>
        <ecNumber evidence="1">2.7.11.1</ecNumber>
    </recommendedName>
</protein>
<dbReference type="PANTHER" id="PTHR43671:SF98">
    <property type="entry name" value="SERINE_THREONINE-PROTEIN KINASE NEK11"/>
    <property type="match status" value="1"/>
</dbReference>
<comment type="caution">
    <text evidence="11">The sequence shown here is derived from an EMBL/GenBank/DDBJ whole genome shotgun (WGS) entry which is preliminary data.</text>
</comment>
<dbReference type="GO" id="GO:0004674">
    <property type="term" value="F:protein serine/threonine kinase activity"/>
    <property type="evidence" value="ECO:0007669"/>
    <property type="project" value="UniProtKB-KW"/>
</dbReference>
<accession>A0A0P7BWW6</accession>
<dbReference type="PROSITE" id="PS50011">
    <property type="entry name" value="PROTEIN_KINASE_DOM"/>
    <property type="match status" value="1"/>
</dbReference>
<keyword evidence="4" id="KW-0547">Nucleotide-binding</keyword>
<dbReference type="AlphaFoldDB" id="A0A0P7BWW6"/>
<evidence type="ECO:0000256" key="6">
    <source>
        <dbReference type="ARBA" id="ARBA00022840"/>
    </source>
</evidence>
<dbReference type="OrthoDB" id="4062651at2759"/>
<dbReference type="PANTHER" id="PTHR43671">
    <property type="entry name" value="SERINE/THREONINE-PROTEIN KINASE NEK"/>
    <property type="match status" value="1"/>
</dbReference>
<dbReference type="InterPro" id="IPR000719">
    <property type="entry name" value="Prot_kinase_dom"/>
</dbReference>
<proteinExistence type="predicted"/>
<feature type="region of interest" description="Disordered" evidence="9">
    <location>
        <begin position="225"/>
        <end position="259"/>
    </location>
</feature>
<dbReference type="InterPro" id="IPR011009">
    <property type="entry name" value="Kinase-like_dom_sf"/>
</dbReference>
<evidence type="ECO:0000256" key="3">
    <source>
        <dbReference type="ARBA" id="ARBA00022679"/>
    </source>
</evidence>
<dbReference type="Pfam" id="PF00069">
    <property type="entry name" value="Pkinase"/>
    <property type="match status" value="1"/>
</dbReference>
<dbReference type="InterPro" id="IPR008271">
    <property type="entry name" value="Ser/Thr_kinase_AS"/>
</dbReference>
<keyword evidence="2" id="KW-0723">Serine/threonine-protein kinase</keyword>
<comment type="catalytic activity">
    <reaction evidence="7">
        <text>L-threonyl-[protein] + ATP = O-phospho-L-threonyl-[protein] + ADP + H(+)</text>
        <dbReference type="Rhea" id="RHEA:46608"/>
        <dbReference type="Rhea" id="RHEA-COMP:11060"/>
        <dbReference type="Rhea" id="RHEA-COMP:11605"/>
        <dbReference type="ChEBI" id="CHEBI:15378"/>
        <dbReference type="ChEBI" id="CHEBI:30013"/>
        <dbReference type="ChEBI" id="CHEBI:30616"/>
        <dbReference type="ChEBI" id="CHEBI:61977"/>
        <dbReference type="ChEBI" id="CHEBI:456216"/>
        <dbReference type="EC" id="2.7.11.1"/>
    </reaction>
</comment>
<keyword evidence="12" id="KW-1185">Reference proteome</keyword>
<keyword evidence="3" id="KW-0808">Transferase</keyword>
<organism evidence="11 12">
    <name type="scientific">Neonectria ditissima</name>
    <dbReference type="NCBI Taxonomy" id="78410"/>
    <lineage>
        <taxon>Eukaryota</taxon>
        <taxon>Fungi</taxon>
        <taxon>Dikarya</taxon>
        <taxon>Ascomycota</taxon>
        <taxon>Pezizomycotina</taxon>
        <taxon>Sordariomycetes</taxon>
        <taxon>Hypocreomycetidae</taxon>
        <taxon>Hypocreales</taxon>
        <taxon>Nectriaceae</taxon>
        <taxon>Neonectria</taxon>
    </lineage>
</organism>
<evidence type="ECO:0000256" key="8">
    <source>
        <dbReference type="ARBA" id="ARBA00048679"/>
    </source>
</evidence>
<dbReference type="InterPro" id="IPR050660">
    <property type="entry name" value="NEK_Ser/Thr_kinase"/>
</dbReference>
<dbReference type="SMART" id="SM00220">
    <property type="entry name" value="S_TKc"/>
    <property type="match status" value="1"/>
</dbReference>
<reference evidence="11 12" key="1">
    <citation type="submission" date="2015-09" db="EMBL/GenBank/DDBJ databases">
        <title>Draft genome of a European isolate of the apple canker pathogen Neonectria ditissima.</title>
        <authorList>
            <person name="Gomez-Cortecero A."/>
            <person name="Harrison R.J."/>
            <person name="Armitage A.D."/>
        </authorList>
    </citation>
    <scope>NUCLEOTIDE SEQUENCE [LARGE SCALE GENOMIC DNA]</scope>
    <source>
        <strain evidence="11 12">R09/05</strain>
    </source>
</reference>
<keyword evidence="5" id="KW-0418">Kinase</keyword>
<dbReference type="PROSITE" id="PS00108">
    <property type="entry name" value="PROTEIN_KINASE_ST"/>
    <property type="match status" value="1"/>
</dbReference>
<feature type="domain" description="Protein kinase" evidence="10">
    <location>
        <begin position="1"/>
        <end position="191"/>
    </location>
</feature>
<keyword evidence="6" id="KW-0067">ATP-binding</keyword>
<dbReference type="SUPFAM" id="SSF56112">
    <property type="entry name" value="Protein kinase-like (PK-like)"/>
    <property type="match status" value="1"/>
</dbReference>
<evidence type="ECO:0000256" key="5">
    <source>
        <dbReference type="ARBA" id="ARBA00022777"/>
    </source>
</evidence>
<name>A0A0P7BWW6_9HYPO</name>
<gene>
    <name evidence="11" type="ORF">AK830_g46</name>
</gene>